<dbReference type="PANTHER" id="PTHR46268:SF6">
    <property type="entry name" value="UNIVERSAL STRESS PROTEIN UP12"/>
    <property type="match status" value="1"/>
</dbReference>
<evidence type="ECO:0000259" key="2">
    <source>
        <dbReference type="Pfam" id="PF00582"/>
    </source>
</evidence>
<comment type="similarity">
    <text evidence="1">Belongs to the universal stress protein A family.</text>
</comment>
<evidence type="ECO:0000313" key="4">
    <source>
        <dbReference type="Proteomes" id="UP000249522"/>
    </source>
</evidence>
<evidence type="ECO:0000256" key="1">
    <source>
        <dbReference type="ARBA" id="ARBA00008791"/>
    </source>
</evidence>
<proteinExistence type="inferred from homology"/>
<organism evidence="3 4">
    <name type="scientific">Paenibacillus sambharensis</name>
    <dbReference type="NCBI Taxonomy" id="1803190"/>
    <lineage>
        <taxon>Bacteria</taxon>
        <taxon>Bacillati</taxon>
        <taxon>Bacillota</taxon>
        <taxon>Bacilli</taxon>
        <taxon>Bacillales</taxon>
        <taxon>Paenibacillaceae</taxon>
        <taxon>Paenibacillus</taxon>
    </lineage>
</organism>
<keyword evidence="4" id="KW-1185">Reference proteome</keyword>
<name>A0A2W1L9P2_9BACL</name>
<dbReference type="SUPFAM" id="SSF52402">
    <property type="entry name" value="Adenine nucleotide alpha hydrolases-like"/>
    <property type="match status" value="1"/>
</dbReference>
<comment type="caution">
    <text evidence="3">The sequence shown here is derived from an EMBL/GenBank/DDBJ whole genome shotgun (WGS) entry which is preliminary data.</text>
</comment>
<dbReference type="Proteomes" id="UP000249522">
    <property type="component" value="Unassembled WGS sequence"/>
</dbReference>
<accession>A0A2W1L9P2</accession>
<gene>
    <name evidence="3" type="ORF">DNH61_13115</name>
</gene>
<dbReference type="InterPro" id="IPR006016">
    <property type="entry name" value="UspA"/>
</dbReference>
<dbReference type="CDD" id="cd00293">
    <property type="entry name" value="USP-like"/>
    <property type="match status" value="1"/>
</dbReference>
<dbReference type="PIRSF" id="PIRSF006276">
    <property type="entry name" value="UspA"/>
    <property type="match status" value="1"/>
</dbReference>
<evidence type="ECO:0000313" key="3">
    <source>
        <dbReference type="EMBL" id="PZD95469.1"/>
    </source>
</evidence>
<dbReference type="PRINTS" id="PR01438">
    <property type="entry name" value="UNVRSLSTRESS"/>
</dbReference>
<dbReference type="AlphaFoldDB" id="A0A2W1L9P2"/>
<dbReference type="EMBL" id="QKRB01000044">
    <property type="protein sequence ID" value="PZD95469.1"/>
    <property type="molecule type" value="Genomic_DNA"/>
</dbReference>
<dbReference type="Pfam" id="PF00582">
    <property type="entry name" value="Usp"/>
    <property type="match status" value="1"/>
</dbReference>
<protein>
    <submittedName>
        <fullName evidence="3">Universal stress protein</fullName>
    </submittedName>
</protein>
<feature type="domain" description="UspA" evidence="2">
    <location>
        <begin position="34"/>
        <end position="175"/>
    </location>
</feature>
<dbReference type="InterPro" id="IPR006015">
    <property type="entry name" value="Universal_stress_UspA"/>
</dbReference>
<dbReference type="InterPro" id="IPR014729">
    <property type="entry name" value="Rossmann-like_a/b/a_fold"/>
</dbReference>
<dbReference type="Gene3D" id="3.40.50.620">
    <property type="entry name" value="HUPs"/>
    <property type="match status" value="1"/>
</dbReference>
<reference evidence="3 4" key="1">
    <citation type="submission" date="2018-06" db="EMBL/GenBank/DDBJ databases">
        <title>Paenibacillus imtechensis sp. nov.</title>
        <authorList>
            <person name="Pinnaka A.K."/>
            <person name="Singh H."/>
            <person name="Kaur M."/>
        </authorList>
    </citation>
    <scope>NUCLEOTIDE SEQUENCE [LARGE SCALE GENOMIC DNA]</scope>
    <source>
        <strain evidence="3 4">SMB1</strain>
    </source>
</reference>
<sequence>MPLIASIPAPFHANYNRGKRYYKKGWERVIPMSYRTILVAYDGSEPSLRALNKAIEFAADWDASLEVVHVYQIPIASVGEAMVPAAPETNAAIAHEAQNRGDEAQSIIAAAPGVRANVTVKQGEPGPLIVETAADKQADLIVIGSRGNSGLKQLFLGSVSQHVIQHTECSVHVVK</sequence>
<dbReference type="OrthoDB" id="9777884at2"/>
<dbReference type="PANTHER" id="PTHR46268">
    <property type="entry name" value="STRESS RESPONSE PROTEIN NHAX"/>
    <property type="match status" value="1"/>
</dbReference>